<evidence type="ECO:0000256" key="6">
    <source>
        <dbReference type="ARBA" id="ARBA00022927"/>
    </source>
</evidence>
<dbReference type="PANTHER" id="PTHR43386">
    <property type="entry name" value="OLIGOPEPTIDE TRANSPORT SYSTEM PERMEASE PROTEIN APPC"/>
    <property type="match status" value="1"/>
</dbReference>
<protein>
    <submittedName>
        <fullName evidence="13">Binding--dependent transport system inner membrane component family protein</fullName>
    </submittedName>
</protein>
<dbReference type="AlphaFoldDB" id="X0PTV1"/>
<organism evidence="13 14">
    <name type="scientific">Agrilactobacillus composti DSM 18527 = JCM 14202</name>
    <dbReference type="NCBI Taxonomy" id="1423734"/>
    <lineage>
        <taxon>Bacteria</taxon>
        <taxon>Bacillati</taxon>
        <taxon>Bacillota</taxon>
        <taxon>Bacilli</taxon>
        <taxon>Lactobacillales</taxon>
        <taxon>Lactobacillaceae</taxon>
        <taxon>Agrilactobacillus</taxon>
    </lineage>
</organism>
<dbReference type="InterPro" id="IPR035906">
    <property type="entry name" value="MetI-like_sf"/>
</dbReference>
<gene>
    <name evidence="13" type="ORF">FC83_GL003088</name>
</gene>
<dbReference type="PANTHER" id="PTHR43386:SF24">
    <property type="entry name" value="OLIGOPEPTIDE TRANSPORT SYSTEM PERMEASE PROTEIN AMID"/>
    <property type="match status" value="1"/>
</dbReference>
<dbReference type="InterPro" id="IPR025966">
    <property type="entry name" value="OppC_N"/>
</dbReference>
<feature type="transmembrane region" description="Helical" evidence="10">
    <location>
        <begin position="140"/>
        <end position="165"/>
    </location>
</feature>
<name>X0PTV1_9LACO</name>
<keyword evidence="7 10" id="KW-1133">Transmembrane helix</keyword>
<keyword evidence="8 10" id="KW-0472">Membrane</keyword>
<dbReference type="OrthoDB" id="9797472at2"/>
<dbReference type="STRING" id="1423734.FC83_GL003088"/>
<comment type="caution">
    <text evidence="13">The sequence shown here is derived from an EMBL/GenBank/DDBJ whole genome shotgun (WGS) entry which is preliminary data.</text>
</comment>
<dbReference type="RefSeq" id="WP_035455349.1">
    <property type="nucleotide sequence ID" value="NZ_AZGA01000005.1"/>
</dbReference>
<evidence type="ECO:0000313" key="13">
    <source>
        <dbReference type="EMBL" id="KRM36332.1"/>
    </source>
</evidence>
<dbReference type="Pfam" id="PF00528">
    <property type="entry name" value="BPD_transp_1"/>
    <property type="match status" value="1"/>
</dbReference>
<keyword evidence="14" id="KW-1185">Reference proteome</keyword>
<evidence type="ECO:0000259" key="12">
    <source>
        <dbReference type="PROSITE" id="PS50928"/>
    </source>
</evidence>
<accession>X0PTV1</accession>
<dbReference type="GO" id="GO:0005886">
    <property type="term" value="C:plasma membrane"/>
    <property type="evidence" value="ECO:0007669"/>
    <property type="project" value="UniProtKB-SubCell"/>
</dbReference>
<proteinExistence type="inferred from homology"/>
<dbReference type="GO" id="GO:0055085">
    <property type="term" value="P:transmembrane transport"/>
    <property type="evidence" value="ECO:0007669"/>
    <property type="project" value="InterPro"/>
</dbReference>
<feature type="transmembrane region" description="Helical" evidence="10">
    <location>
        <begin position="259"/>
        <end position="282"/>
    </location>
</feature>
<dbReference type="GO" id="GO:0015833">
    <property type="term" value="P:peptide transport"/>
    <property type="evidence" value="ECO:0007669"/>
    <property type="project" value="UniProtKB-KW"/>
</dbReference>
<comment type="subcellular location">
    <subcellularLocation>
        <location evidence="1 10">Cell membrane</location>
        <topology evidence="1 10">Multi-pass membrane protein</topology>
    </subcellularLocation>
</comment>
<evidence type="ECO:0000256" key="11">
    <source>
        <dbReference type="SAM" id="MobiDB-lite"/>
    </source>
</evidence>
<dbReference type="InterPro" id="IPR000515">
    <property type="entry name" value="MetI-like"/>
</dbReference>
<dbReference type="SUPFAM" id="SSF161098">
    <property type="entry name" value="MetI-like"/>
    <property type="match status" value="1"/>
</dbReference>
<dbReference type="EMBL" id="AZGA01000005">
    <property type="protein sequence ID" value="KRM36332.1"/>
    <property type="molecule type" value="Genomic_DNA"/>
</dbReference>
<evidence type="ECO:0000256" key="3">
    <source>
        <dbReference type="ARBA" id="ARBA00022475"/>
    </source>
</evidence>
<dbReference type="eggNOG" id="COG1173">
    <property type="taxonomic scope" value="Bacteria"/>
</dbReference>
<feature type="domain" description="ABC transmembrane type-1" evidence="12">
    <location>
        <begin position="138"/>
        <end position="327"/>
    </location>
</feature>
<comment type="similarity">
    <text evidence="9">Belongs to the binding-protein-dependent transport system permease family. OppBC subfamily.</text>
</comment>
<sequence>MADNVKITPDSFKPANNQDNTQKEEIQAPSLTFFQDAVRRLKQNKVAVVAFWVLAVMILIALLAPVIAPHNPNTQNVNYANLPPKIGSGNIPGFTGKGEVAGVVSDRYAASGVPKGTYYILGTDYLGRDLLSRIIYGTRLSIFVAFAATMFDMIIGVPYGLISAWRGKFTDIVMQRIIEIISSVPNLIVAILMLLIFKPGLTSIIIAIGFTGWITMARLIRAETYQLQSEEYILAAQTLGESSLKIAFKHLIPNMSSVIIINTMMTIPTAIFFEAFLSYIGIGIPAPNASLGTLLSDGQKTFRFLPYQMWYPSAVIVLLMLAFNLLADGLRDAFDPKSSR</sequence>
<dbReference type="PROSITE" id="PS50928">
    <property type="entry name" value="ABC_TM1"/>
    <property type="match status" value="1"/>
</dbReference>
<feature type="transmembrane region" description="Helical" evidence="10">
    <location>
        <begin position="177"/>
        <end position="197"/>
    </location>
</feature>
<dbReference type="InterPro" id="IPR050366">
    <property type="entry name" value="BP-dependent_transpt_permease"/>
</dbReference>
<dbReference type="Pfam" id="PF12911">
    <property type="entry name" value="OppC_N"/>
    <property type="match status" value="1"/>
</dbReference>
<evidence type="ECO:0000313" key="14">
    <source>
        <dbReference type="Proteomes" id="UP000051236"/>
    </source>
</evidence>
<keyword evidence="4 10" id="KW-0812">Transmembrane</keyword>
<evidence type="ECO:0000256" key="4">
    <source>
        <dbReference type="ARBA" id="ARBA00022692"/>
    </source>
</evidence>
<evidence type="ECO:0000256" key="10">
    <source>
        <dbReference type="RuleBase" id="RU363032"/>
    </source>
</evidence>
<dbReference type="Proteomes" id="UP000051236">
    <property type="component" value="Unassembled WGS sequence"/>
</dbReference>
<evidence type="ECO:0000256" key="9">
    <source>
        <dbReference type="ARBA" id="ARBA00024202"/>
    </source>
</evidence>
<keyword evidence="3" id="KW-1003">Cell membrane</keyword>
<evidence type="ECO:0000256" key="2">
    <source>
        <dbReference type="ARBA" id="ARBA00022448"/>
    </source>
</evidence>
<dbReference type="CDD" id="cd06261">
    <property type="entry name" value="TM_PBP2"/>
    <property type="match status" value="1"/>
</dbReference>
<feature type="transmembrane region" description="Helical" evidence="10">
    <location>
        <begin position="46"/>
        <end position="68"/>
    </location>
</feature>
<evidence type="ECO:0000256" key="7">
    <source>
        <dbReference type="ARBA" id="ARBA00022989"/>
    </source>
</evidence>
<feature type="region of interest" description="Disordered" evidence="11">
    <location>
        <begin position="1"/>
        <end position="24"/>
    </location>
</feature>
<feature type="transmembrane region" description="Helical" evidence="10">
    <location>
        <begin position="203"/>
        <end position="220"/>
    </location>
</feature>
<keyword evidence="5" id="KW-0571">Peptide transport</keyword>
<evidence type="ECO:0000256" key="5">
    <source>
        <dbReference type="ARBA" id="ARBA00022856"/>
    </source>
</evidence>
<evidence type="ECO:0000256" key="8">
    <source>
        <dbReference type="ARBA" id="ARBA00023136"/>
    </source>
</evidence>
<keyword evidence="6" id="KW-0653">Protein transport</keyword>
<feature type="transmembrane region" description="Helical" evidence="10">
    <location>
        <begin position="309"/>
        <end position="330"/>
    </location>
</feature>
<dbReference type="PATRIC" id="fig|1423734.3.peg.3137"/>
<keyword evidence="2 10" id="KW-0813">Transport</keyword>
<evidence type="ECO:0000256" key="1">
    <source>
        <dbReference type="ARBA" id="ARBA00004651"/>
    </source>
</evidence>
<reference evidence="13 14" key="1">
    <citation type="journal article" date="2015" name="Genome Announc.">
        <title>Expanding the biotechnology potential of lactobacilli through comparative genomics of 213 strains and associated genera.</title>
        <authorList>
            <person name="Sun Z."/>
            <person name="Harris H.M."/>
            <person name="McCann A."/>
            <person name="Guo C."/>
            <person name="Argimon S."/>
            <person name="Zhang W."/>
            <person name="Yang X."/>
            <person name="Jeffery I.B."/>
            <person name="Cooney J.C."/>
            <person name="Kagawa T.F."/>
            <person name="Liu W."/>
            <person name="Song Y."/>
            <person name="Salvetti E."/>
            <person name="Wrobel A."/>
            <person name="Rasinkangas P."/>
            <person name="Parkhill J."/>
            <person name="Rea M.C."/>
            <person name="O'Sullivan O."/>
            <person name="Ritari J."/>
            <person name="Douillard F.P."/>
            <person name="Paul Ross R."/>
            <person name="Yang R."/>
            <person name="Briner A.E."/>
            <person name="Felis G.E."/>
            <person name="de Vos W.M."/>
            <person name="Barrangou R."/>
            <person name="Klaenhammer T.R."/>
            <person name="Caufield P.W."/>
            <person name="Cui Y."/>
            <person name="Zhang H."/>
            <person name="O'Toole P.W."/>
        </authorList>
    </citation>
    <scope>NUCLEOTIDE SEQUENCE [LARGE SCALE GENOMIC DNA]</scope>
    <source>
        <strain evidence="13 14">DSM 18527</strain>
    </source>
</reference>
<dbReference type="GO" id="GO:0015031">
    <property type="term" value="P:protein transport"/>
    <property type="evidence" value="ECO:0007669"/>
    <property type="project" value="UniProtKB-KW"/>
</dbReference>
<dbReference type="Gene3D" id="1.10.3720.10">
    <property type="entry name" value="MetI-like"/>
    <property type="match status" value="1"/>
</dbReference>